<proteinExistence type="inferred from homology"/>
<dbReference type="PANTHER" id="PTHR10516">
    <property type="entry name" value="PEPTIDYL-PROLYL CIS-TRANS ISOMERASE"/>
    <property type="match status" value="1"/>
</dbReference>
<name>A0ABN3P7J6_9MICO</name>
<keyword evidence="9" id="KW-1185">Reference proteome</keyword>
<evidence type="ECO:0000256" key="5">
    <source>
        <dbReference type="RuleBase" id="RU003915"/>
    </source>
</evidence>
<dbReference type="Pfam" id="PF00254">
    <property type="entry name" value="FKBP_C"/>
    <property type="match status" value="1"/>
</dbReference>
<evidence type="ECO:0000256" key="2">
    <source>
        <dbReference type="ARBA" id="ARBA00023110"/>
    </source>
</evidence>
<comment type="caution">
    <text evidence="8">The sequence shown here is derived from an EMBL/GenBank/DDBJ whole genome shotgun (WGS) entry which is preliminary data.</text>
</comment>
<protein>
    <recommendedName>
        <fullName evidence="5">Peptidyl-prolyl cis-trans isomerase</fullName>
        <ecNumber evidence="5">5.2.1.8</ecNumber>
    </recommendedName>
</protein>
<feature type="chain" id="PRO_5046650116" description="Peptidyl-prolyl cis-trans isomerase" evidence="6">
    <location>
        <begin position="20"/>
        <end position="314"/>
    </location>
</feature>
<evidence type="ECO:0000256" key="3">
    <source>
        <dbReference type="ARBA" id="ARBA00023235"/>
    </source>
</evidence>
<evidence type="ECO:0000259" key="7">
    <source>
        <dbReference type="PROSITE" id="PS50059"/>
    </source>
</evidence>
<dbReference type="RefSeq" id="WP_344225917.1">
    <property type="nucleotide sequence ID" value="NZ_BAAARI010000001.1"/>
</dbReference>
<dbReference type="InterPro" id="IPR050689">
    <property type="entry name" value="FKBP-type_PPIase"/>
</dbReference>
<evidence type="ECO:0000256" key="4">
    <source>
        <dbReference type="PROSITE-ProRule" id="PRU00277"/>
    </source>
</evidence>
<dbReference type="PROSITE" id="PS51257">
    <property type="entry name" value="PROKAR_LIPOPROTEIN"/>
    <property type="match status" value="1"/>
</dbReference>
<dbReference type="PANTHER" id="PTHR10516:SF443">
    <property type="entry name" value="FK506-BINDING PROTEIN 59-RELATED"/>
    <property type="match status" value="1"/>
</dbReference>
<evidence type="ECO:0000256" key="6">
    <source>
        <dbReference type="SAM" id="SignalP"/>
    </source>
</evidence>
<keyword evidence="2 4" id="KW-0697">Rotamase</keyword>
<evidence type="ECO:0000313" key="8">
    <source>
        <dbReference type="EMBL" id="GAA2566578.1"/>
    </source>
</evidence>
<sequence>MRRPLYILSALAVSALALAGCSAASSPDATSAPAASAAADLCADVASSGSASDAVTVTGEFGQQPTATFTAPLDISDVERTVVTEGTGTRIAAGDYVSYALSAFDAATGQLQGSVGYDGTPVQPQPVAAESVLGKVLGCATPGTRVVATLPASSNSAAQVFVVDLLSSTPEAQWCQVEPFAGEAPTVTFTDDKPTITIPASAPEDGVRVDVLTQGDGDTVGAGDTVEVNYAGVKWSDGSTFDSSYDRGQTASFSTDGVVVGFKRALEGQKVGSQVLVSMSPACGYGEAGSSQQQLAGETLVFVIDIVSTKPTEG</sequence>
<evidence type="ECO:0000313" key="9">
    <source>
        <dbReference type="Proteomes" id="UP001500274"/>
    </source>
</evidence>
<dbReference type="InterPro" id="IPR001179">
    <property type="entry name" value="PPIase_FKBP_dom"/>
</dbReference>
<dbReference type="InterPro" id="IPR046357">
    <property type="entry name" value="PPIase_dom_sf"/>
</dbReference>
<dbReference type="EC" id="5.2.1.8" evidence="5"/>
<comment type="similarity">
    <text evidence="5">Belongs to the FKBP-type PPIase family.</text>
</comment>
<dbReference type="Gene3D" id="3.10.50.40">
    <property type="match status" value="1"/>
</dbReference>
<evidence type="ECO:0000256" key="1">
    <source>
        <dbReference type="ARBA" id="ARBA00000971"/>
    </source>
</evidence>
<dbReference type="GO" id="GO:0016853">
    <property type="term" value="F:isomerase activity"/>
    <property type="evidence" value="ECO:0007669"/>
    <property type="project" value="UniProtKB-KW"/>
</dbReference>
<dbReference type="Proteomes" id="UP001500274">
    <property type="component" value="Unassembled WGS sequence"/>
</dbReference>
<feature type="domain" description="PPIase FKBP-type" evidence="7">
    <location>
        <begin position="223"/>
        <end position="310"/>
    </location>
</feature>
<dbReference type="SUPFAM" id="SSF54534">
    <property type="entry name" value="FKBP-like"/>
    <property type="match status" value="1"/>
</dbReference>
<accession>A0ABN3P7J6</accession>
<comment type="catalytic activity">
    <reaction evidence="1 4 5">
        <text>[protein]-peptidylproline (omega=180) = [protein]-peptidylproline (omega=0)</text>
        <dbReference type="Rhea" id="RHEA:16237"/>
        <dbReference type="Rhea" id="RHEA-COMP:10747"/>
        <dbReference type="Rhea" id="RHEA-COMP:10748"/>
        <dbReference type="ChEBI" id="CHEBI:83833"/>
        <dbReference type="ChEBI" id="CHEBI:83834"/>
        <dbReference type="EC" id="5.2.1.8"/>
    </reaction>
</comment>
<organism evidence="8 9">
    <name type="scientific">Microbacterium binotii</name>
    <dbReference type="NCBI Taxonomy" id="462710"/>
    <lineage>
        <taxon>Bacteria</taxon>
        <taxon>Bacillati</taxon>
        <taxon>Actinomycetota</taxon>
        <taxon>Actinomycetes</taxon>
        <taxon>Micrococcales</taxon>
        <taxon>Microbacteriaceae</taxon>
        <taxon>Microbacterium</taxon>
    </lineage>
</organism>
<keyword evidence="6" id="KW-0732">Signal</keyword>
<dbReference type="EMBL" id="BAAARI010000001">
    <property type="protein sequence ID" value="GAA2566578.1"/>
    <property type="molecule type" value="Genomic_DNA"/>
</dbReference>
<gene>
    <name evidence="8" type="ORF">GCM10009862_01490</name>
</gene>
<reference evidence="8 9" key="1">
    <citation type="journal article" date="2019" name="Int. J. Syst. Evol. Microbiol.">
        <title>The Global Catalogue of Microorganisms (GCM) 10K type strain sequencing project: providing services to taxonomists for standard genome sequencing and annotation.</title>
        <authorList>
            <consortium name="The Broad Institute Genomics Platform"/>
            <consortium name="The Broad Institute Genome Sequencing Center for Infectious Disease"/>
            <person name="Wu L."/>
            <person name="Ma J."/>
        </authorList>
    </citation>
    <scope>NUCLEOTIDE SEQUENCE [LARGE SCALE GENOMIC DNA]</scope>
    <source>
        <strain evidence="8 9">JCM 16365</strain>
    </source>
</reference>
<dbReference type="PROSITE" id="PS50059">
    <property type="entry name" value="FKBP_PPIASE"/>
    <property type="match status" value="1"/>
</dbReference>
<feature type="signal peptide" evidence="6">
    <location>
        <begin position="1"/>
        <end position="19"/>
    </location>
</feature>
<keyword evidence="3 4" id="KW-0413">Isomerase</keyword>